<evidence type="ECO:0000313" key="1">
    <source>
        <dbReference type="EMBL" id="QDQ72424.1"/>
    </source>
</evidence>
<dbReference type="SUPFAM" id="SSF159238">
    <property type="entry name" value="SO1590-like"/>
    <property type="match status" value="1"/>
</dbReference>
<reference evidence="1 2" key="1">
    <citation type="submission" date="2019-07" db="EMBL/GenBank/DDBJ databases">
        <title>Lysobacter weifangensis sp. nov., isolated from bensulfuron-methyl contaminated farmland soil.</title>
        <authorList>
            <person name="Zhao H."/>
        </authorList>
    </citation>
    <scope>NUCLEOTIDE SEQUENCE [LARGE SCALE GENOMIC DNA]</scope>
    <source>
        <strain evidence="1 2">CC-Bw-6</strain>
    </source>
</reference>
<dbReference type="InterPro" id="IPR023159">
    <property type="entry name" value="SO1590-like_sf"/>
</dbReference>
<sequence>MQKQAKGGFEVKRTPQDALDAGDGAQIGHVRFDKRFHGALDATSVVHMLAVGTDVPGSAAYVAIERIAGTLDGRSGIFLAQHNGTLDRGQATLSLTVVPDSGTGELASLRGRMAIDIVDGAHFYTFDYELPDPAADRD</sequence>
<dbReference type="RefSeq" id="WP_143877940.1">
    <property type="nucleotide sequence ID" value="NZ_BAABLZ010000002.1"/>
</dbReference>
<dbReference type="AlphaFoldDB" id="A0A516V1M8"/>
<gene>
    <name evidence="1" type="ORF">FNZ56_00245</name>
</gene>
<dbReference type="InterPro" id="IPR021607">
    <property type="entry name" value="DUF3224"/>
</dbReference>
<dbReference type="Proteomes" id="UP000315891">
    <property type="component" value="Chromosome"/>
</dbReference>
<evidence type="ECO:0000313" key="2">
    <source>
        <dbReference type="Proteomes" id="UP000315891"/>
    </source>
</evidence>
<dbReference type="Pfam" id="PF11528">
    <property type="entry name" value="DUF3224"/>
    <property type="match status" value="1"/>
</dbReference>
<dbReference type="OrthoDB" id="69764at2"/>
<accession>A0A516V1M8</accession>
<dbReference type="EMBL" id="CP041742">
    <property type="protein sequence ID" value="QDQ72424.1"/>
    <property type="molecule type" value="Genomic_DNA"/>
</dbReference>
<keyword evidence="2" id="KW-1185">Reference proteome</keyword>
<dbReference type="Gene3D" id="2.40.350.10">
    <property type="entry name" value="SO1590-like"/>
    <property type="match status" value="1"/>
</dbReference>
<name>A0A516V1M8_9GAMM</name>
<proteinExistence type="predicted"/>
<organism evidence="1 2">
    <name type="scientific">Pseudoluteimonas lycopersici</name>
    <dbReference type="NCBI Taxonomy" id="1324796"/>
    <lineage>
        <taxon>Bacteria</taxon>
        <taxon>Pseudomonadati</taxon>
        <taxon>Pseudomonadota</taxon>
        <taxon>Gammaproteobacteria</taxon>
        <taxon>Lysobacterales</taxon>
        <taxon>Lysobacteraceae</taxon>
        <taxon>Pseudoluteimonas</taxon>
    </lineage>
</organism>
<protein>
    <submittedName>
        <fullName evidence="1">DUF3224 domain-containing protein</fullName>
    </submittedName>
</protein>